<dbReference type="Gene3D" id="3.80.10.10">
    <property type="entry name" value="Ribonuclease Inhibitor"/>
    <property type="match status" value="1"/>
</dbReference>
<dbReference type="Pfam" id="PF25372">
    <property type="entry name" value="DUF7885"/>
    <property type="match status" value="1"/>
</dbReference>
<feature type="compositionally biased region" description="Low complexity" evidence="1">
    <location>
        <begin position="1"/>
        <end position="15"/>
    </location>
</feature>
<evidence type="ECO:0000313" key="3">
    <source>
        <dbReference type="EMBL" id="CAD1844783.1"/>
    </source>
</evidence>
<feature type="region of interest" description="Disordered" evidence="1">
    <location>
        <begin position="1"/>
        <end position="51"/>
    </location>
</feature>
<dbReference type="AlphaFoldDB" id="A0A6V7QNT3"/>
<accession>A0A6V7QNT3</accession>
<organism evidence="3">
    <name type="scientific">Ananas comosus var. bracteatus</name>
    <name type="common">red pineapple</name>
    <dbReference type="NCBI Taxonomy" id="296719"/>
    <lineage>
        <taxon>Eukaryota</taxon>
        <taxon>Viridiplantae</taxon>
        <taxon>Streptophyta</taxon>
        <taxon>Embryophyta</taxon>
        <taxon>Tracheophyta</taxon>
        <taxon>Spermatophyta</taxon>
        <taxon>Magnoliopsida</taxon>
        <taxon>Liliopsida</taxon>
        <taxon>Poales</taxon>
        <taxon>Bromeliaceae</taxon>
        <taxon>Bromelioideae</taxon>
        <taxon>Ananas</taxon>
    </lineage>
</organism>
<dbReference type="InterPro" id="IPR032675">
    <property type="entry name" value="LRR_dom_sf"/>
</dbReference>
<evidence type="ECO:0000256" key="1">
    <source>
        <dbReference type="SAM" id="MobiDB-lite"/>
    </source>
</evidence>
<dbReference type="EMBL" id="LR862137">
    <property type="protein sequence ID" value="CAD1844783.1"/>
    <property type="molecule type" value="Genomic_DNA"/>
</dbReference>
<evidence type="ECO:0000259" key="2">
    <source>
        <dbReference type="Pfam" id="PF25372"/>
    </source>
</evidence>
<sequence>MRCSGEAAAAAAAAAAEEEEEEILGPGDRALPPLHRNGDDPLQARRALPRHRRRRVPLPPRLRLHTLSFLPSVHLLEIAPTLDLLRPLLPPNPYLRSLRLDCSRLDDSSIGYLARPSLHEICLLNCESISGRLLAELGNKCRDIRTLSVNSLAERRGISICFSDLEELLNGCSQLEDSLPSL</sequence>
<proteinExistence type="predicted"/>
<protein>
    <recommendedName>
        <fullName evidence="2">F-box/LRR-repeat protein 15-like leucin rich repeat domain-containing protein</fullName>
    </recommendedName>
</protein>
<feature type="domain" description="F-box/LRR-repeat protein 15-like leucin rich repeat" evidence="2">
    <location>
        <begin position="75"/>
        <end position="177"/>
    </location>
</feature>
<dbReference type="InterPro" id="IPR057207">
    <property type="entry name" value="FBXL15_LRR"/>
</dbReference>
<reference evidence="3" key="1">
    <citation type="submission" date="2020-07" db="EMBL/GenBank/DDBJ databases">
        <authorList>
            <person name="Lin J."/>
        </authorList>
    </citation>
    <scope>NUCLEOTIDE SEQUENCE</scope>
</reference>
<name>A0A6V7QNT3_ANACO</name>
<gene>
    <name evidence="3" type="ORF">CB5_LOCUS27994</name>
</gene>